<feature type="chain" id="PRO_5014184827" evidence="1">
    <location>
        <begin position="20"/>
        <end position="72"/>
    </location>
</feature>
<evidence type="ECO:0000313" key="2">
    <source>
        <dbReference type="EMBL" id="PKI42232.1"/>
    </source>
</evidence>
<evidence type="ECO:0000313" key="3">
    <source>
        <dbReference type="Proteomes" id="UP000233551"/>
    </source>
</evidence>
<feature type="signal peptide" evidence="1">
    <location>
        <begin position="1"/>
        <end position="19"/>
    </location>
</feature>
<protein>
    <submittedName>
        <fullName evidence="2">Uncharacterized protein</fullName>
    </submittedName>
</protein>
<sequence length="72" mass="8694">VHWFCMGCILVWICKHSMPVLFQLYQQGILLSSNRWPAFLDRDGFLERQRSLRTLLSSEILKRTYFWTTWIG</sequence>
<keyword evidence="1" id="KW-0732">Signal</keyword>
<name>A0A2I0IE21_PUNGR</name>
<comment type="caution">
    <text evidence="2">The sequence shown here is derived from an EMBL/GenBank/DDBJ whole genome shotgun (WGS) entry which is preliminary data.</text>
</comment>
<dbReference type="Proteomes" id="UP000233551">
    <property type="component" value="Unassembled WGS sequence"/>
</dbReference>
<dbReference type="EMBL" id="PGOL01003215">
    <property type="protein sequence ID" value="PKI42232.1"/>
    <property type="molecule type" value="Genomic_DNA"/>
</dbReference>
<evidence type="ECO:0000256" key="1">
    <source>
        <dbReference type="SAM" id="SignalP"/>
    </source>
</evidence>
<reference evidence="2 3" key="1">
    <citation type="submission" date="2017-11" db="EMBL/GenBank/DDBJ databases">
        <title>De-novo sequencing of pomegranate (Punica granatum L.) genome.</title>
        <authorList>
            <person name="Akparov Z."/>
            <person name="Amiraslanov A."/>
            <person name="Hajiyeva S."/>
            <person name="Abbasov M."/>
            <person name="Kaur K."/>
            <person name="Hamwieh A."/>
            <person name="Solovyev V."/>
            <person name="Salamov A."/>
            <person name="Braich B."/>
            <person name="Kosarev P."/>
            <person name="Mahmoud A."/>
            <person name="Hajiyev E."/>
            <person name="Babayeva S."/>
            <person name="Izzatullayeva V."/>
            <person name="Mammadov A."/>
            <person name="Mammadov A."/>
            <person name="Sharifova S."/>
            <person name="Ojaghi J."/>
            <person name="Eynullazada K."/>
            <person name="Bayramov B."/>
            <person name="Abdulazimova A."/>
            <person name="Shahmuradov I."/>
        </authorList>
    </citation>
    <scope>NUCLEOTIDE SEQUENCE [LARGE SCALE GENOMIC DNA]</scope>
    <source>
        <strain evidence="3">cv. AG2017</strain>
        <tissue evidence="2">Leaf</tissue>
    </source>
</reference>
<gene>
    <name evidence="2" type="ORF">CRG98_037348</name>
</gene>
<proteinExistence type="predicted"/>
<feature type="non-terminal residue" evidence="2">
    <location>
        <position position="1"/>
    </location>
</feature>
<keyword evidence="3" id="KW-1185">Reference proteome</keyword>
<dbReference type="AlphaFoldDB" id="A0A2I0IE21"/>
<organism evidence="2 3">
    <name type="scientific">Punica granatum</name>
    <name type="common">Pomegranate</name>
    <dbReference type="NCBI Taxonomy" id="22663"/>
    <lineage>
        <taxon>Eukaryota</taxon>
        <taxon>Viridiplantae</taxon>
        <taxon>Streptophyta</taxon>
        <taxon>Embryophyta</taxon>
        <taxon>Tracheophyta</taxon>
        <taxon>Spermatophyta</taxon>
        <taxon>Magnoliopsida</taxon>
        <taxon>eudicotyledons</taxon>
        <taxon>Gunneridae</taxon>
        <taxon>Pentapetalae</taxon>
        <taxon>rosids</taxon>
        <taxon>malvids</taxon>
        <taxon>Myrtales</taxon>
        <taxon>Lythraceae</taxon>
        <taxon>Punica</taxon>
    </lineage>
</organism>
<accession>A0A2I0IE21</accession>